<sequence length="81" mass="9011">MGRRKFNLPGGCSNQNEIEAGVAEVVQMLDQADNAQMNYVDKDGGISGSRDDTNMLDGHSKYQYVTPSSSGRRRIKLQNCW</sequence>
<accession>A0AAE0CRW4</accession>
<evidence type="ECO:0000256" key="1">
    <source>
        <dbReference type="SAM" id="MobiDB-lite"/>
    </source>
</evidence>
<dbReference type="Proteomes" id="UP001280121">
    <property type="component" value="Unassembled WGS sequence"/>
</dbReference>
<protein>
    <submittedName>
        <fullName evidence="2">Uncharacterized protein</fullName>
    </submittedName>
</protein>
<reference evidence="2" key="1">
    <citation type="journal article" date="2023" name="Plant J.">
        <title>Genome sequences and population genomics provide insights into the demographic history, inbreeding, and mutation load of two 'living fossil' tree species of Dipteronia.</title>
        <authorList>
            <person name="Feng Y."/>
            <person name="Comes H.P."/>
            <person name="Chen J."/>
            <person name="Zhu S."/>
            <person name="Lu R."/>
            <person name="Zhang X."/>
            <person name="Li P."/>
            <person name="Qiu J."/>
            <person name="Olsen K.M."/>
            <person name="Qiu Y."/>
        </authorList>
    </citation>
    <scope>NUCLEOTIDE SEQUENCE</scope>
    <source>
        <strain evidence="2">KIB01</strain>
    </source>
</reference>
<comment type="caution">
    <text evidence="2">The sequence shown here is derived from an EMBL/GenBank/DDBJ whole genome shotgun (WGS) entry which is preliminary data.</text>
</comment>
<evidence type="ECO:0000313" key="2">
    <source>
        <dbReference type="EMBL" id="KAK2661134.1"/>
    </source>
</evidence>
<feature type="region of interest" description="Disordered" evidence="1">
    <location>
        <begin position="40"/>
        <end position="67"/>
    </location>
</feature>
<dbReference type="EMBL" id="JANJYI010000002">
    <property type="protein sequence ID" value="KAK2661134.1"/>
    <property type="molecule type" value="Genomic_DNA"/>
</dbReference>
<organism evidence="2 3">
    <name type="scientific">Dipteronia dyeriana</name>
    <dbReference type="NCBI Taxonomy" id="168575"/>
    <lineage>
        <taxon>Eukaryota</taxon>
        <taxon>Viridiplantae</taxon>
        <taxon>Streptophyta</taxon>
        <taxon>Embryophyta</taxon>
        <taxon>Tracheophyta</taxon>
        <taxon>Spermatophyta</taxon>
        <taxon>Magnoliopsida</taxon>
        <taxon>eudicotyledons</taxon>
        <taxon>Gunneridae</taxon>
        <taxon>Pentapetalae</taxon>
        <taxon>rosids</taxon>
        <taxon>malvids</taxon>
        <taxon>Sapindales</taxon>
        <taxon>Sapindaceae</taxon>
        <taxon>Hippocastanoideae</taxon>
        <taxon>Acereae</taxon>
        <taxon>Dipteronia</taxon>
    </lineage>
</organism>
<gene>
    <name evidence="2" type="ORF">Ddye_007667</name>
</gene>
<name>A0AAE0CRW4_9ROSI</name>
<feature type="compositionally biased region" description="Basic and acidic residues" evidence="1">
    <location>
        <begin position="40"/>
        <end position="53"/>
    </location>
</feature>
<evidence type="ECO:0000313" key="3">
    <source>
        <dbReference type="Proteomes" id="UP001280121"/>
    </source>
</evidence>
<keyword evidence="3" id="KW-1185">Reference proteome</keyword>
<proteinExistence type="predicted"/>
<dbReference type="AlphaFoldDB" id="A0AAE0CRW4"/>